<accession>A0A433ZUA1</accession>
<dbReference type="Proteomes" id="UP000286908">
    <property type="component" value="Unassembled WGS sequence"/>
</dbReference>
<evidence type="ECO:0000313" key="2">
    <source>
        <dbReference type="Proteomes" id="UP000286908"/>
    </source>
</evidence>
<dbReference type="InterPro" id="IPR007530">
    <property type="entry name" value="Aminoglycoside_adenylylTfrase"/>
</dbReference>
<name>A0A433ZUA1_MORMO</name>
<evidence type="ECO:0008006" key="3">
    <source>
        <dbReference type="Google" id="ProtNLM"/>
    </source>
</evidence>
<dbReference type="Pfam" id="PF04439">
    <property type="entry name" value="Adenyl_transf"/>
    <property type="match status" value="1"/>
</dbReference>
<proteinExistence type="predicted"/>
<gene>
    <name evidence="1" type="ORF">CKG00_04240</name>
</gene>
<dbReference type="AlphaFoldDB" id="A0A433ZUA1"/>
<dbReference type="SUPFAM" id="SSF81631">
    <property type="entry name" value="PAP/OAS1 substrate-binding domain"/>
    <property type="match status" value="1"/>
</dbReference>
<protein>
    <recommendedName>
        <fullName evidence="3">Aminoglycoside 6-adenylyltransferase</fullName>
    </recommendedName>
</protein>
<comment type="caution">
    <text evidence="1">The sequence shown here is derived from an EMBL/GenBank/DDBJ whole genome shotgun (WGS) entry which is preliminary data.</text>
</comment>
<dbReference type="OrthoDB" id="9776406at2"/>
<reference evidence="1 2" key="1">
    <citation type="submission" date="2017-08" db="EMBL/GenBank/DDBJ databases">
        <title>Draft genome sequence of pheromone producing symbiont Morganella morganii, of the female New Zealand grass grub Costelytra giveni.</title>
        <authorList>
            <person name="Laugraud A."/>
            <person name="Young S.D."/>
            <person name="Hurst M.H."/>
        </authorList>
    </citation>
    <scope>NUCLEOTIDE SEQUENCE [LARGE SCALE GENOMIC DNA]</scope>
    <source>
        <strain evidence="1 2">MMsCG</strain>
    </source>
</reference>
<dbReference type="SUPFAM" id="SSF81301">
    <property type="entry name" value="Nucleotidyltransferase"/>
    <property type="match status" value="1"/>
</dbReference>
<evidence type="ECO:0000313" key="1">
    <source>
        <dbReference type="EMBL" id="RUT65700.1"/>
    </source>
</evidence>
<sequence>MRTDNDIYLAIQDYICTDNNIRAAVLNGSRENKQVAADKYQDFDIVFFVNNIEAAKTSPLRESFFGTPVLQQCPDDMLLGNENIPPRAAYTLLMIYEDGHRIDLTLFPLTHFASEYRHDSLTVPLADKDGLFTGIAPADESSYFITPPDARLFAETTNEFWWCVTNVAKGLARNEITYAKAMTEDVIRPVFMQMLDWKIGCTCGFNLTTGKDGKYLSRYLTTGDMRMVLDTYSDADTENNWQELFLMCRLFREYQTIIAEISGFEINTRESDASVHYLRRIYKTAYTDKKSGR</sequence>
<organism evidence="1 2">
    <name type="scientific">Morganella morganii</name>
    <name type="common">Proteus morganii</name>
    <dbReference type="NCBI Taxonomy" id="582"/>
    <lineage>
        <taxon>Bacteria</taxon>
        <taxon>Pseudomonadati</taxon>
        <taxon>Pseudomonadota</taxon>
        <taxon>Gammaproteobacteria</taxon>
        <taxon>Enterobacterales</taxon>
        <taxon>Morganellaceae</taxon>
        <taxon>Morganella</taxon>
    </lineage>
</organism>
<dbReference type="EMBL" id="NRQY01000001">
    <property type="protein sequence ID" value="RUT65700.1"/>
    <property type="molecule type" value="Genomic_DNA"/>
</dbReference>
<dbReference type="Gene3D" id="1.20.120.330">
    <property type="entry name" value="Nucleotidyltransferases domain 2"/>
    <property type="match status" value="1"/>
</dbReference>
<dbReference type="Gene3D" id="3.30.460.10">
    <property type="entry name" value="Beta Polymerase, domain 2"/>
    <property type="match status" value="1"/>
</dbReference>
<dbReference type="InterPro" id="IPR043519">
    <property type="entry name" value="NT_sf"/>
</dbReference>